<protein>
    <submittedName>
        <fullName evidence="1">Uncharacterized protein</fullName>
    </submittedName>
</protein>
<proteinExistence type="predicted"/>
<sequence>DHGAVSRILQRGQGTVPGYQVLRAQPMRRQGVVDASKNGILVGAPGQFRKMLGNSDARHVGADFLEFTAANA</sequence>
<gene>
    <name evidence="1" type="ORF">METZ01_LOCUS154396</name>
</gene>
<name>A0A382AK88_9ZZZZ</name>
<accession>A0A382AK88</accession>
<feature type="non-terminal residue" evidence="1">
    <location>
        <position position="1"/>
    </location>
</feature>
<organism evidence="1">
    <name type="scientific">marine metagenome</name>
    <dbReference type="NCBI Taxonomy" id="408172"/>
    <lineage>
        <taxon>unclassified sequences</taxon>
        <taxon>metagenomes</taxon>
        <taxon>ecological metagenomes</taxon>
    </lineage>
</organism>
<evidence type="ECO:0000313" key="1">
    <source>
        <dbReference type="EMBL" id="SVB01542.1"/>
    </source>
</evidence>
<dbReference type="EMBL" id="UINC01025624">
    <property type="protein sequence ID" value="SVB01542.1"/>
    <property type="molecule type" value="Genomic_DNA"/>
</dbReference>
<reference evidence="1" key="1">
    <citation type="submission" date="2018-05" db="EMBL/GenBank/DDBJ databases">
        <authorList>
            <person name="Lanie J.A."/>
            <person name="Ng W.-L."/>
            <person name="Kazmierczak K.M."/>
            <person name="Andrzejewski T.M."/>
            <person name="Davidsen T.M."/>
            <person name="Wayne K.J."/>
            <person name="Tettelin H."/>
            <person name="Glass J.I."/>
            <person name="Rusch D."/>
            <person name="Podicherti R."/>
            <person name="Tsui H.-C.T."/>
            <person name="Winkler M.E."/>
        </authorList>
    </citation>
    <scope>NUCLEOTIDE SEQUENCE</scope>
</reference>
<dbReference type="AlphaFoldDB" id="A0A382AK88"/>